<dbReference type="Proteomes" id="UP000315082">
    <property type="component" value="Chromosome"/>
</dbReference>
<dbReference type="InterPro" id="IPR013494">
    <property type="entry name" value="CHP02678"/>
</dbReference>
<dbReference type="RefSeq" id="WP_145093238.1">
    <property type="nucleotide sequence ID" value="NZ_CP036348.1"/>
</dbReference>
<dbReference type="EMBL" id="CP036348">
    <property type="protein sequence ID" value="QDV68036.1"/>
    <property type="molecule type" value="Genomic_DNA"/>
</dbReference>
<evidence type="ECO:0008006" key="3">
    <source>
        <dbReference type="Google" id="ProtNLM"/>
    </source>
</evidence>
<dbReference type="NCBIfam" id="TIGR02678">
    <property type="entry name" value="TIGR02678 family protein"/>
    <property type="match status" value="1"/>
</dbReference>
<protein>
    <recommendedName>
        <fullName evidence="3">TIGR02678 family protein</fullName>
    </recommendedName>
</protein>
<reference evidence="1 2" key="1">
    <citation type="submission" date="2019-02" db="EMBL/GenBank/DDBJ databases">
        <title>Deep-cultivation of Planctomycetes and their phenomic and genomic characterization uncovers novel biology.</title>
        <authorList>
            <person name="Wiegand S."/>
            <person name="Jogler M."/>
            <person name="Boedeker C."/>
            <person name="Pinto D."/>
            <person name="Vollmers J."/>
            <person name="Rivas-Marin E."/>
            <person name="Kohn T."/>
            <person name="Peeters S.H."/>
            <person name="Heuer A."/>
            <person name="Rast P."/>
            <person name="Oberbeckmann S."/>
            <person name="Bunk B."/>
            <person name="Jeske O."/>
            <person name="Meyerdierks A."/>
            <person name="Storesund J.E."/>
            <person name="Kallscheuer N."/>
            <person name="Luecker S."/>
            <person name="Lage O.M."/>
            <person name="Pohl T."/>
            <person name="Merkel B.J."/>
            <person name="Hornburger P."/>
            <person name="Mueller R.-W."/>
            <person name="Bruemmer F."/>
            <person name="Labrenz M."/>
            <person name="Spormann A.M."/>
            <person name="Op den Camp H."/>
            <person name="Overmann J."/>
            <person name="Amann R."/>
            <person name="Jetten M.S.M."/>
            <person name="Mascher T."/>
            <person name="Medema M.H."/>
            <person name="Devos D.P."/>
            <person name="Kaster A.-K."/>
            <person name="Ovreas L."/>
            <person name="Rohde M."/>
            <person name="Galperin M.Y."/>
            <person name="Jogler C."/>
        </authorList>
    </citation>
    <scope>NUCLEOTIDE SEQUENCE [LARGE SCALE GENOMIC DNA]</scope>
    <source>
        <strain evidence="1 2">Poly24</strain>
    </source>
</reference>
<dbReference type="Pfam" id="PF09661">
    <property type="entry name" value="DUF2398"/>
    <property type="match status" value="1"/>
</dbReference>
<dbReference type="OrthoDB" id="188354at2"/>
<dbReference type="AlphaFoldDB" id="A0A518JR83"/>
<proteinExistence type="predicted"/>
<sequence>MSKRERSTAADRLARRQREIEDEERREAIRILLSQPLVPAEGPTSESFRMIRRNADWLRPWFQRWPGWTLIIAADIARLRKHPSPRLDSTRGVVDKSGSDRTQFSRRRYALLCLVLATLEGEQRQTTLQQVARKVETSVRLDGQLRELDFEFETKTLAHRRELVSVMRWLERMHVLVRADGDDKNYVTGESDCLYRVDRSCLATCLCSIRGASTVEANDTVEMIEMLNEAETPEVPEAQNRELQHLLVRRLLDDPVMYFDELTPREYEYFNSQGDRLIRELTRVTGMVAERRGEGVALLDPGGGWTDIGLPETGTRGHATLLVAEWLGNLLRECEDVDCVVSISELEAHVATLAETHEKHWRKDSNTPEGVRRIMRDAVDNLCSLGLLEVSGERLQPRPAIARYRLNEVVLPSPTVEPPVQPSLWEAGE</sequence>
<dbReference type="KEGG" id="rcf:Poly24_17420"/>
<gene>
    <name evidence="1" type="ORF">Poly24_17420</name>
</gene>
<evidence type="ECO:0000313" key="1">
    <source>
        <dbReference type="EMBL" id="QDV68036.1"/>
    </source>
</evidence>
<accession>A0A518JR83</accession>
<evidence type="ECO:0000313" key="2">
    <source>
        <dbReference type="Proteomes" id="UP000315082"/>
    </source>
</evidence>
<organism evidence="1 2">
    <name type="scientific">Rosistilla carotiformis</name>
    <dbReference type="NCBI Taxonomy" id="2528017"/>
    <lineage>
        <taxon>Bacteria</taxon>
        <taxon>Pseudomonadati</taxon>
        <taxon>Planctomycetota</taxon>
        <taxon>Planctomycetia</taxon>
        <taxon>Pirellulales</taxon>
        <taxon>Pirellulaceae</taxon>
        <taxon>Rosistilla</taxon>
    </lineage>
</organism>
<name>A0A518JR83_9BACT</name>
<keyword evidence="2" id="KW-1185">Reference proteome</keyword>